<accession>A0A381R2J0</accession>
<dbReference type="GO" id="GO:0006950">
    <property type="term" value="P:response to stress"/>
    <property type="evidence" value="ECO:0007669"/>
    <property type="project" value="UniProtKB-ARBA"/>
</dbReference>
<name>A0A381R2J0_9ZZZZ</name>
<dbReference type="InterPro" id="IPR048011">
    <property type="entry name" value="NTP-PPase_MazG-like_C"/>
</dbReference>
<dbReference type="NCBIfam" id="TIGR00444">
    <property type="entry name" value="mazG"/>
    <property type="match status" value="1"/>
</dbReference>
<dbReference type="CDD" id="cd11529">
    <property type="entry name" value="NTP-PPase_MazG_Cterm"/>
    <property type="match status" value="1"/>
</dbReference>
<proteinExistence type="predicted"/>
<dbReference type="SUPFAM" id="SSF101386">
    <property type="entry name" value="all-alpha NTP pyrophosphatases"/>
    <property type="match status" value="2"/>
</dbReference>
<dbReference type="FunFam" id="1.10.287.1080:FF:000001">
    <property type="entry name" value="Nucleoside triphosphate pyrophosphohydrolase"/>
    <property type="match status" value="1"/>
</dbReference>
<dbReference type="GO" id="GO:0006203">
    <property type="term" value="P:dGTP catabolic process"/>
    <property type="evidence" value="ECO:0007669"/>
    <property type="project" value="TreeGrafter"/>
</dbReference>
<dbReference type="InterPro" id="IPR048015">
    <property type="entry name" value="NTP-PPase_MazG-like_N"/>
</dbReference>
<dbReference type="NCBIfam" id="NF007113">
    <property type="entry name" value="PRK09562.1"/>
    <property type="match status" value="1"/>
</dbReference>
<feature type="domain" description="NTP pyrophosphohydrolase MazG-like" evidence="1">
    <location>
        <begin position="199"/>
        <end position="258"/>
    </location>
</feature>
<dbReference type="Gene3D" id="1.10.287.1080">
    <property type="entry name" value="MazG-like"/>
    <property type="match status" value="2"/>
</dbReference>
<organism evidence="2">
    <name type="scientific">marine metagenome</name>
    <dbReference type="NCBI Taxonomy" id="408172"/>
    <lineage>
        <taxon>unclassified sequences</taxon>
        <taxon>metagenomes</taxon>
        <taxon>ecological metagenomes</taxon>
    </lineage>
</organism>
<dbReference type="InterPro" id="IPR011551">
    <property type="entry name" value="NTP_PyrPHydrolase_MazG"/>
</dbReference>
<dbReference type="PANTHER" id="PTHR30522">
    <property type="entry name" value="NUCLEOSIDE TRIPHOSPHATE PYROPHOSPHOHYDROLASE"/>
    <property type="match status" value="1"/>
</dbReference>
<sequence length="292" mass="33586">VDETEFKEKTAIEKLIGLMAMLRDQEYGCPWDLEQSIVSLVPYTLEEVYEVVDAIDKNDMLELEDELGDLLFQVVFYAQIAREEGLFTFDDVAKAITTKLIRRHPHVFPDSTVESFGSTSDISSDQVVVNWEAIKQEEKAKKRKRQRRKGQIKNQKFTETIVSIFDDVPRALPALERAHKLQKRAARVGFDWNDIAPVINKLKEEIAEFESALATQDQQQINAEMGDVLFTAINLARHGSVEPEIALRSANQRFVERFKWIESTLYSQGQTLHDTNLEQLDQLWDQAKQKGL</sequence>
<protein>
    <recommendedName>
        <fullName evidence="1">NTP pyrophosphohydrolase MazG-like domain-containing protein</fullName>
    </recommendedName>
</protein>
<dbReference type="GO" id="GO:0046061">
    <property type="term" value="P:dATP catabolic process"/>
    <property type="evidence" value="ECO:0007669"/>
    <property type="project" value="TreeGrafter"/>
</dbReference>
<dbReference type="GO" id="GO:0046052">
    <property type="term" value="P:UTP catabolic process"/>
    <property type="evidence" value="ECO:0007669"/>
    <property type="project" value="TreeGrafter"/>
</dbReference>
<dbReference type="GO" id="GO:0046081">
    <property type="term" value="P:dUTP catabolic process"/>
    <property type="evidence" value="ECO:0007669"/>
    <property type="project" value="TreeGrafter"/>
</dbReference>
<reference evidence="2" key="1">
    <citation type="submission" date="2018-05" db="EMBL/GenBank/DDBJ databases">
        <authorList>
            <person name="Lanie J.A."/>
            <person name="Ng W.-L."/>
            <person name="Kazmierczak K.M."/>
            <person name="Andrzejewski T.M."/>
            <person name="Davidsen T.M."/>
            <person name="Wayne K.J."/>
            <person name="Tettelin H."/>
            <person name="Glass J.I."/>
            <person name="Rusch D."/>
            <person name="Podicherti R."/>
            <person name="Tsui H.-C.T."/>
            <person name="Winkler M.E."/>
        </authorList>
    </citation>
    <scope>NUCLEOTIDE SEQUENCE</scope>
</reference>
<dbReference type="AlphaFoldDB" id="A0A381R2J0"/>
<dbReference type="PANTHER" id="PTHR30522:SF0">
    <property type="entry name" value="NUCLEOSIDE TRIPHOSPHATE PYROPHOSPHOHYDROLASE"/>
    <property type="match status" value="1"/>
</dbReference>
<feature type="domain" description="NTP pyrophosphohydrolase MazG-like" evidence="1">
    <location>
        <begin position="35"/>
        <end position="108"/>
    </location>
</feature>
<dbReference type="GO" id="GO:0046047">
    <property type="term" value="P:TTP catabolic process"/>
    <property type="evidence" value="ECO:0007669"/>
    <property type="project" value="TreeGrafter"/>
</dbReference>
<dbReference type="GO" id="GO:0047429">
    <property type="term" value="F:nucleoside triphosphate diphosphatase activity"/>
    <property type="evidence" value="ECO:0007669"/>
    <property type="project" value="InterPro"/>
</dbReference>
<dbReference type="InterPro" id="IPR004518">
    <property type="entry name" value="MazG-like_dom"/>
</dbReference>
<dbReference type="EMBL" id="UINC01001659">
    <property type="protein sequence ID" value="SUZ85946.1"/>
    <property type="molecule type" value="Genomic_DNA"/>
</dbReference>
<gene>
    <name evidence="2" type="ORF">METZ01_LOCUS38800</name>
</gene>
<dbReference type="GO" id="GO:0046076">
    <property type="term" value="P:dTTP catabolic process"/>
    <property type="evidence" value="ECO:0007669"/>
    <property type="project" value="TreeGrafter"/>
</dbReference>
<dbReference type="Pfam" id="PF03819">
    <property type="entry name" value="MazG"/>
    <property type="match status" value="2"/>
</dbReference>
<evidence type="ECO:0000259" key="1">
    <source>
        <dbReference type="Pfam" id="PF03819"/>
    </source>
</evidence>
<evidence type="ECO:0000313" key="2">
    <source>
        <dbReference type="EMBL" id="SUZ85946.1"/>
    </source>
</evidence>
<dbReference type="FunFam" id="1.10.287.1080:FF:000003">
    <property type="entry name" value="Nucleoside triphosphate pyrophosphohydrolase"/>
    <property type="match status" value="1"/>
</dbReference>
<feature type="non-terminal residue" evidence="2">
    <location>
        <position position="1"/>
    </location>
</feature>
<dbReference type="CDD" id="cd11528">
    <property type="entry name" value="NTP-PPase_MazG_Nterm"/>
    <property type="match status" value="1"/>
</dbReference>